<dbReference type="Proteomes" id="UP000824192">
    <property type="component" value="Unassembled WGS sequence"/>
</dbReference>
<dbReference type="EMBL" id="DXGA01000191">
    <property type="protein sequence ID" value="HIW94622.1"/>
    <property type="molecule type" value="Genomic_DNA"/>
</dbReference>
<evidence type="ECO:0008006" key="3">
    <source>
        <dbReference type="Google" id="ProtNLM"/>
    </source>
</evidence>
<accession>A0A9D1RVQ7</accession>
<dbReference type="AlphaFoldDB" id="A0A9D1RVQ7"/>
<sequence length="99" mass="11096">MDRNICTRCGGEMTCMGQHFLKKGAPGWHLRGDFEQDSTKNLLPVELWCCQSCQHLDFYLSGSRTRDEGSGIAQVRCPGCGILHDMDDAKCPHCGTRLY</sequence>
<protein>
    <recommendedName>
        <fullName evidence="3">Zinc ribbon domain-containing protein</fullName>
    </recommendedName>
</protein>
<reference evidence="1" key="2">
    <citation type="submission" date="2021-04" db="EMBL/GenBank/DDBJ databases">
        <authorList>
            <person name="Gilroy R."/>
        </authorList>
    </citation>
    <scope>NUCLEOTIDE SEQUENCE</scope>
    <source>
        <strain evidence="1">ChiGjej6B6-1540</strain>
    </source>
</reference>
<organism evidence="1 2">
    <name type="scientific">Candidatus Flavonifractor merdipullorum</name>
    <dbReference type="NCBI Taxonomy" id="2838590"/>
    <lineage>
        <taxon>Bacteria</taxon>
        <taxon>Bacillati</taxon>
        <taxon>Bacillota</taxon>
        <taxon>Clostridia</taxon>
        <taxon>Eubacteriales</taxon>
        <taxon>Oscillospiraceae</taxon>
        <taxon>Flavonifractor</taxon>
    </lineage>
</organism>
<proteinExistence type="predicted"/>
<evidence type="ECO:0000313" key="1">
    <source>
        <dbReference type="EMBL" id="HIW94622.1"/>
    </source>
</evidence>
<comment type="caution">
    <text evidence="1">The sequence shown here is derived from an EMBL/GenBank/DDBJ whole genome shotgun (WGS) entry which is preliminary data.</text>
</comment>
<evidence type="ECO:0000313" key="2">
    <source>
        <dbReference type="Proteomes" id="UP000824192"/>
    </source>
</evidence>
<reference evidence="1" key="1">
    <citation type="journal article" date="2021" name="PeerJ">
        <title>Extensive microbial diversity within the chicken gut microbiome revealed by metagenomics and culture.</title>
        <authorList>
            <person name="Gilroy R."/>
            <person name="Ravi A."/>
            <person name="Getino M."/>
            <person name="Pursley I."/>
            <person name="Horton D.L."/>
            <person name="Alikhan N.F."/>
            <person name="Baker D."/>
            <person name="Gharbi K."/>
            <person name="Hall N."/>
            <person name="Watson M."/>
            <person name="Adriaenssens E.M."/>
            <person name="Foster-Nyarko E."/>
            <person name="Jarju S."/>
            <person name="Secka A."/>
            <person name="Antonio M."/>
            <person name="Oren A."/>
            <person name="Chaudhuri R.R."/>
            <person name="La Ragione R."/>
            <person name="Hildebrand F."/>
            <person name="Pallen M.J."/>
        </authorList>
    </citation>
    <scope>NUCLEOTIDE SEQUENCE</scope>
    <source>
        <strain evidence="1">ChiGjej6B6-1540</strain>
    </source>
</reference>
<name>A0A9D1RVQ7_9FIRM</name>
<gene>
    <name evidence="1" type="ORF">H9868_08825</name>
</gene>